<organism evidence="1">
    <name type="scientific">Amblyomma tuberculatum</name>
    <dbReference type="NCBI Taxonomy" id="48802"/>
    <lineage>
        <taxon>Eukaryota</taxon>
        <taxon>Metazoa</taxon>
        <taxon>Ecdysozoa</taxon>
        <taxon>Arthropoda</taxon>
        <taxon>Chelicerata</taxon>
        <taxon>Arachnida</taxon>
        <taxon>Acari</taxon>
        <taxon>Parasitiformes</taxon>
        <taxon>Ixodida</taxon>
        <taxon>Ixodoidea</taxon>
        <taxon>Ixodidae</taxon>
        <taxon>Amblyomminae</taxon>
        <taxon>Amblyomma</taxon>
    </lineage>
</organism>
<evidence type="ECO:0000313" key="1">
    <source>
        <dbReference type="EMBL" id="NOV52136.1"/>
    </source>
</evidence>
<proteinExistence type="predicted"/>
<reference evidence="1" key="1">
    <citation type="submission" date="2019-12" db="EMBL/GenBank/DDBJ databases">
        <title>The sialotranscriptome of the gopher-tortoise tick, Amblyomma tuberculatum.</title>
        <authorList>
            <person name="Karim S."/>
            <person name="Andersen J."/>
            <person name="Kumar D."/>
            <person name="Adamson S."/>
            <person name="Ennen J."/>
            <person name="Qualis C.P."/>
            <person name="Ribeiro J.M.C."/>
        </authorList>
    </citation>
    <scope>NUCLEOTIDE SEQUENCE</scope>
    <source>
        <strain evidence="1">Removed</strain>
        <tissue evidence="1">Salivary glands</tissue>
    </source>
</reference>
<sequence>MSPFVCSSSVFSLLCHEAILSSILRISGVVSRQALFFPLPSLNLISSHRALTAPKSGCHWYCSYVAQEHICNILQQHICNIFICAVFSHLV</sequence>
<name>A0A6M2E0P5_9ACAR</name>
<accession>A0A6M2E0P5</accession>
<protein>
    <submittedName>
        <fullName evidence="1">Uncharacterized protein</fullName>
    </submittedName>
</protein>
<dbReference type="EMBL" id="GIDH01000193">
    <property type="protein sequence ID" value="NOV52136.1"/>
    <property type="molecule type" value="Transcribed_RNA"/>
</dbReference>
<dbReference type="AlphaFoldDB" id="A0A6M2E0P5"/>